<dbReference type="InterPro" id="IPR032675">
    <property type="entry name" value="LRR_dom_sf"/>
</dbReference>
<dbReference type="PROSITE" id="PS50181">
    <property type="entry name" value="FBOX"/>
    <property type="match status" value="1"/>
</dbReference>
<gene>
    <name evidence="3" type="ORF">SPHA_18737</name>
</gene>
<dbReference type="Pfam" id="PF12937">
    <property type="entry name" value="F-box-like"/>
    <property type="match status" value="1"/>
</dbReference>
<dbReference type="CDD" id="cd22117">
    <property type="entry name" value="F-box_FBXL4"/>
    <property type="match status" value="1"/>
</dbReference>
<dbReference type="InterPro" id="IPR001810">
    <property type="entry name" value="F-box_dom"/>
</dbReference>
<dbReference type="EMBL" id="CAHIKZ030000677">
    <property type="protein sequence ID" value="CAE1232851.1"/>
    <property type="molecule type" value="Genomic_DNA"/>
</dbReference>
<accession>A0A812BL63</accession>
<dbReference type="PANTHER" id="PTHR13318">
    <property type="entry name" value="PARTNER OF PAIRED, ISOFORM B-RELATED"/>
    <property type="match status" value="1"/>
</dbReference>
<keyword evidence="4" id="KW-1185">Reference proteome</keyword>
<evidence type="ECO:0000313" key="3">
    <source>
        <dbReference type="EMBL" id="CAE1232851.1"/>
    </source>
</evidence>
<evidence type="ECO:0000256" key="1">
    <source>
        <dbReference type="ARBA" id="ARBA00022786"/>
    </source>
</evidence>
<dbReference type="Gene3D" id="3.80.10.10">
    <property type="entry name" value="Ribonuclease Inhibitor"/>
    <property type="match status" value="2"/>
</dbReference>
<dbReference type="GO" id="GO:0019005">
    <property type="term" value="C:SCF ubiquitin ligase complex"/>
    <property type="evidence" value="ECO:0007669"/>
    <property type="project" value="TreeGrafter"/>
</dbReference>
<dbReference type="InterPro" id="IPR006553">
    <property type="entry name" value="Leu-rich_rpt_Cys-con_subtyp"/>
</dbReference>
<dbReference type="GO" id="GO:0031146">
    <property type="term" value="P:SCF-dependent proteasomal ubiquitin-dependent protein catabolic process"/>
    <property type="evidence" value="ECO:0007669"/>
    <property type="project" value="TreeGrafter"/>
</dbReference>
<dbReference type="SMART" id="SM00367">
    <property type="entry name" value="LRR_CC"/>
    <property type="match status" value="6"/>
</dbReference>
<evidence type="ECO:0000313" key="4">
    <source>
        <dbReference type="Proteomes" id="UP000597762"/>
    </source>
</evidence>
<evidence type="ECO:0000259" key="2">
    <source>
        <dbReference type="PROSITE" id="PS50181"/>
    </source>
</evidence>
<protein>
    <submittedName>
        <fullName evidence="3">FBXL4</fullName>
    </submittedName>
</protein>
<dbReference type="SUPFAM" id="SSF81383">
    <property type="entry name" value="F-box domain"/>
    <property type="match status" value="1"/>
</dbReference>
<feature type="domain" description="F-box" evidence="2">
    <location>
        <begin position="255"/>
        <end position="301"/>
    </location>
</feature>
<proteinExistence type="predicted"/>
<comment type="caution">
    <text evidence="3">The sequence shown here is derived from an EMBL/GenBank/DDBJ whole genome shotgun (WGS) entry which is preliminary data.</text>
</comment>
<dbReference type="PANTHER" id="PTHR13318:SF152">
    <property type="entry name" value="F-BOX_LRR-REPEAT PROTEIN 4"/>
    <property type="match status" value="1"/>
</dbReference>
<dbReference type="FunFam" id="3.80.10.10:FF:000152">
    <property type="entry name" value="F-box/LRR-repeat protein 4 isoform X1"/>
    <property type="match status" value="1"/>
</dbReference>
<dbReference type="InterPro" id="IPR036047">
    <property type="entry name" value="F-box-like_dom_sf"/>
</dbReference>
<dbReference type="InterPro" id="IPR057207">
    <property type="entry name" value="FBXL15_LRR"/>
</dbReference>
<dbReference type="AlphaFoldDB" id="A0A812BL63"/>
<dbReference type="Proteomes" id="UP000597762">
    <property type="component" value="Unassembled WGS sequence"/>
</dbReference>
<sequence length="599" mass="67818">MCSWRGCCKLGANPLRNDTQCENCERTGCVENCNQNHAGAPECQIVEQYVCKVTKFSSQYGADKSISYAAGNLIGPPYVFPHHGDSTRTCVFRTYGTWWSVAPSASKQFGRIPAKFCSDDFVEIQFKSAVYPTEIKIFETYNPGAVVKIMACDQLCGTDVDSGQSRWECLWSGAPERFTEHCRVFSPNLKPASFPTNLLRIEFCHQLLHYYTEIDAVQLAGYTIGTIQSFQPYSKTAAPKSPVKDIIHDEAPTNGGYFQKLPGEILFFMLNYLDQLSLSRLSQTCRYLREHTYDSFLWMELNLKPYWHQVNNSTLIHMANRCSMLQKLDISWCSVLSSGLHSLFMATEEHLVCLQLACCDFVTVDTLHLLATYCPNLQELDLQHCLNIEETEFESLGPLPQLLKLNLYSTKICTQSAQNLLKYNPQLEVLNLGCCSKIDQFDGVADHIAQHCRNMRCVDLWRARSLTHTGLFSMINNNTNLEELDLGWCSSVISSSGCFIELLQKCQNLKKLFLTANRTVCDNDLNAIAEYGHNLEQLDILGTAQVREQSAFNVLQSCSRLKFFDVSFCANISCTAVNSWCQEFPHVAIKKSYQPHTIF</sequence>
<dbReference type="Pfam" id="PF25372">
    <property type="entry name" value="DUF7885"/>
    <property type="match status" value="1"/>
</dbReference>
<organism evidence="3 4">
    <name type="scientific">Acanthosepion pharaonis</name>
    <name type="common">Pharaoh cuttlefish</name>
    <name type="synonym">Sepia pharaonis</name>
    <dbReference type="NCBI Taxonomy" id="158019"/>
    <lineage>
        <taxon>Eukaryota</taxon>
        <taxon>Metazoa</taxon>
        <taxon>Spiralia</taxon>
        <taxon>Lophotrochozoa</taxon>
        <taxon>Mollusca</taxon>
        <taxon>Cephalopoda</taxon>
        <taxon>Coleoidea</taxon>
        <taxon>Decapodiformes</taxon>
        <taxon>Sepiida</taxon>
        <taxon>Sepiina</taxon>
        <taxon>Sepiidae</taxon>
        <taxon>Acanthosepion</taxon>
    </lineage>
</organism>
<keyword evidence="1" id="KW-0833">Ubl conjugation pathway</keyword>
<dbReference type="SUPFAM" id="SSF52047">
    <property type="entry name" value="RNI-like"/>
    <property type="match status" value="1"/>
</dbReference>
<dbReference type="OrthoDB" id="2153609at2759"/>
<reference evidence="3" key="1">
    <citation type="submission" date="2021-01" db="EMBL/GenBank/DDBJ databases">
        <authorList>
            <person name="Li R."/>
            <person name="Bekaert M."/>
        </authorList>
    </citation>
    <scope>NUCLEOTIDE SEQUENCE</scope>
    <source>
        <strain evidence="3">Farmed</strain>
    </source>
</reference>
<name>A0A812BL63_ACAPH</name>